<feature type="non-terminal residue" evidence="2">
    <location>
        <position position="80"/>
    </location>
</feature>
<dbReference type="Pfam" id="PF18199">
    <property type="entry name" value="Dynein_C"/>
    <property type="match status" value="1"/>
</dbReference>
<dbReference type="InterPro" id="IPR026983">
    <property type="entry name" value="DHC"/>
</dbReference>
<organism evidence="2 4">
    <name type="scientific">Rotaria magnacalcarata</name>
    <dbReference type="NCBI Taxonomy" id="392030"/>
    <lineage>
        <taxon>Eukaryota</taxon>
        <taxon>Metazoa</taxon>
        <taxon>Spiralia</taxon>
        <taxon>Gnathifera</taxon>
        <taxon>Rotifera</taxon>
        <taxon>Eurotatoria</taxon>
        <taxon>Bdelloidea</taxon>
        <taxon>Philodinida</taxon>
        <taxon>Philodinidae</taxon>
        <taxon>Rotaria</taxon>
    </lineage>
</organism>
<dbReference type="GO" id="GO:0030286">
    <property type="term" value="C:dynein complex"/>
    <property type="evidence" value="ECO:0007669"/>
    <property type="project" value="InterPro"/>
</dbReference>
<feature type="non-terminal residue" evidence="2">
    <location>
        <position position="1"/>
    </location>
</feature>
<dbReference type="GO" id="GO:0051959">
    <property type="term" value="F:dynein light intermediate chain binding"/>
    <property type="evidence" value="ECO:0007669"/>
    <property type="project" value="InterPro"/>
</dbReference>
<dbReference type="PANTHER" id="PTHR22878">
    <property type="entry name" value="DYNEIN HEAVY CHAIN 6, AXONEMAL-LIKE-RELATED"/>
    <property type="match status" value="1"/>
</dbReference>
<dbReference type="Proteomes" id="UP000681967">
    <property type="component" value="Unassembled WGS sequence"/>
</dbReference>
<dbReference type="EMBL" id="CAJOBH010134131">
    <property type="protein sequence ID" value="CAF4773408.1"/>
    <property type="molecule type" value="Genomic_DNA"/>
</dbReference>
<proteinExistence type="predicted"/>
<accession>A0A8S3AYQ0</accession>
<protein>
    <recommendedName>
        <fullName evidence="1">Dynein heavy chain C-terminal domain-containing protein</fullName>
    </recommendedName>
</protein>
<evidence type="ECO:0000259" key="1">
    <source>
        <dbReference type="Pfam" id="PF18199"/>
    </source>
</evidence>
<gene>
    <name evidence="2" type="ORF">BYL167_LOCUS47007</name>
    <name evidence="3" type="ORF">SMN809_LOCUS52391</name>
</gene>
<dbReference type="Gene3D" id="1.20.1270.280">
    <property type="match status" value="1"/>
</dbReference>
<dbReference type="GO" id="GO:0007018">
    <property type="term" value="P:microtubule-based movement"/>
    <property type="evidence" value="ECO:0007669"/>
    <property type="project" value="InterPro"/>
</dbReference>
<dbReference type="GO" id="GO:0045505">
    <property type="term" value="F:dynein intermediate chain binding"/>
    <property type="evidence" value="ECO:0007669"/>
    <property type="project" value="InterPro"/>
</dbReference>
<name>A0A8S3AYQ0_9BILA</name>
<dbReference type="EMBL" id="CAJOBI010177843">
    <property type="protein sequence ID" value="CAF4914469.1"/>
    <property type="molecule type" value="Genomic_DNA"/>
</dbReference>
<reference evidence="2" key="1">
    <citation type="submission" date="2021-02" db="EMBL/GenBank/DDBJ databases">
        <authorList>
            <person name="Nowell W R."/>
        </authorList>
    </citation>
    <scope>NUCLEOTIDE SEQUENCE</scope>
</reference>
<evidence type="ECO:0000313" key="3">
    <source>
        <dbReference type="EMBL" id="CAF4914469.1"/>
    </source>
</evidence>
<evidence type="ECO:0000313" key="4">
    <source>
        <dbReference type="Proteomes" id="UP000681967"/>
    </source>
</evidence>
<feature type="domain" description="Dynein heavy chain C-terminal" evidence="1">
    <location>
        <begin position="1"/>
        <end position="80"/>
    </location>
</feature>
<evidence type="ECO:0000313" key="2">
    <source>
        <dbReference type="EMBL" id="CAF4773408.1"/>
    </source>
</evidence>
<sequence>GIKGLVVMSADLEEIFRCILEARVPTQWQKMYPSLKPLAAWTRDLVQRVDQLAKWAQSAHAPSIFWMSGFSFPTGFLTAV</sequence>
<comment type="caution">
    <text evidence="2">The sequence shown here is derived from an EMBL/GenBank/DDBJ whole genome shotgun (WGS) entry which is preliminary data.</text>
</comment>
<dbReference type="Proteomes" id="UP000676336">
    <property type="component" value="Unassembled WGS sequence"/>
</dbReference>
<dbReference type="InterPro" id="IPR041228">
    <property type="entry name" value="Dynein_C"/>
</dbReference>
<dbReference type="PANTHER" id="PTHR22878:SF68">
    <property type="entry name" value="DYNEIN HEAVY CHAIN 6, AXONEMAL-LIKE"/>
    <property type="match status" value="1"/>
</dbReference>
<dbReference type="AlphaFoldDB" id="A0A8S3AYQ0"/>